<reference evidence="1 2" key="1">
    <citation type="submission" date="2017-10" db="EMBL/GenBank/DDBJ databases">
        <title>Bacillus sp. nov., a halophilic bacterium isolated from a Keqin Lake.</title>
        <authorList>
            <person name="Wang H."/>
        </authorList>
    </citation>
    <scope>NUCLEOTIDE SEQUENCE [LARGE SCALE GENOMIC DNA]</scope>
    <source>
        <strain evidence="1 2">KQ-12</strain>
    </source>
</reference>
<dbReference type="Proteomes" id="UP000248214">
    <property type="component" value="Unassembled WGS sequence"/>
</dbReference>
<evidence type="ECO:0000313" key="1">
    <source>
        <dbReference type="EMBL" id="PYZ93415.1"/>
    </source>
</evidence>
<keyword evidence="2" id="KW-1185">Reference proteome</keyword>
<proteinExistence type="predicted"/>
<evidence type="ECO:0008006" key="3">
    <source>
        <dbReference type="Google" id="ProtNLM"/>
    </source>
</evidence>
<protein>
    <recommendedName>
        <fullName evidence="3">Ribosomal protein L7/L12 C-terminal domain-containing protein</fullName>
    </recommendedName>
</protein>
<dbReference type="RefSeq" id="WP_110609447.1">
    <property type="nucleotide sequence ID" value="NZ_PDOD01000002.1"/>
</dbReference>
<dbReference type="AlphaFoldDB" id="A0A323TV91"/>
<sequence length="89" mass="10270">MELLVLTILLVLVLYLMVKIDRLGGRIKSLNYTLDLVKKKLEVQELPVNDEIRKLLEDRKDVQAVKVARETLGLSLVEGREYVESLKHL</sequence>
<evidence type="ECO:0000313" key="2">
    <source>
        <dbReference type="Proteomes" id="UP000248214"/>
    </source>
</evidence>
<accession>A0A323TV91</accession>
<name>A0A323TV91_9BACI</name>
<dbReference type="OrthoDB" id="2649700at2"/>
<comment type="caution">
    <text evidence="1">The sequence shown here is derived from an EMBL/GenBank/DDBJ whole genome shotgun (WGS) entry which is preliminary data.</text>
</comment>
<organism evidence="1 2">
    <name type="scientific">Salipaludibacillus keqinensis</name>
    <dbReference type="NCBI Taxonomy" id="2045207"/>
    <lineage>
        <taxon>Bacteria</taxon>
        <taxon>Bacillati</taxon>
        <taxon>Bacillota</taxon>
        <taxon>Bacilli</taxon>
        <taxon>Bacillales</taxon>
        <taxon>Bacillaceae</taxon>
    </lineage>
</organism>
<gene>
    <name evidence="1" type="ORF">CR194_09560</name>
</gene>
<dbReference type="EMBL" id="PDOD01000002">
    <property type="protein sequence ID" value="PYZ93415.1"/>
    <property type="molecule type" value="Genomic_DNA"/>
</dbReference>